<dbReference type="InterPro" id="IPR042855">
    <property type="entry name" value="V_SNARE_CC"/>
</dbReference>
<feature type="domain" description="V-SNARE coiled-coil homology" evidence="11">
    <location>
        <begin position="116"/>
        <end position="176"/>
    </location>
</feature>
<keyword evidence="13" id="KW-1185">Reference proteome</keyword>
<dbReference type="Pfam" id="PF00957">
    <property type="entry name" value="Synaptobrevin"/>
    <property type="match status" value="1"/>
</dbReference>
<dbReference type="Gene3D" id="1.20.5.110">
    <property type="match status" value="1"/>
</dbReference>
<dbReference type="GO" id="GO:0016020">
    <property type="term" value="C:membrane"/>
    <property type="evidence" value="ECO:0007669"/>
    <property type="project" value="InterPro"/>
</dbReference>
<evidence type="ECO:0000256" key="5">
    <source>
        <dbReference type="ARBA" id="ARBA00022989"/>
    </source>
</evidence>
<dbReference type="Pfam" id="PF13774">
    <property type="entry name" value="Longin"/>
    <property type="match status" value="1"/>
</dbReference>
<evidence type="ECO:0000256" key="9">
    <source>
        <dbReference type="PROSITE-ProRule" id="PRU00290"/>
    </source>
</evidence>
<keyword evidence="9" id="KW-0175">Coiled coil</keyword>
<dbReference type="CDD" id="cd14824">
    <property type="entry name" value="Longin"/>
    <property type="match status" value="1"/>
</dbReference>
<keyword evidence="2" id="KW-0813">Transport</keyword>
<comment type="subcellular location">
    <subcellularLocation>
        <location evidence="8">Endomembrane system</location>
        <topology evidence="8">Single-pass type IV membrane protein</topology>
    </subcellularLocation>
</comment>
<dbReference type="GO" id="GO:0015031">
    <property type="term" value="P:protein transport"/>
    <property type="evidence" value="ECO:0007669"/>
    <property type="project" value="UniProtKB-KW"/>
</dbReference>
<dbReference type="InterPro" id="IPR051097">
    <property type="entry name" value="Synaptobrevin-like_transport"/>
</dbReference>
<evidence type="ECO:0000313" key="12">
    <source>
        <dbReference type="EMBL" id="WFD04161.1"/>
    </source>
</evidence>
<dbReference type="InterPro" id="IPR011012">
    <property type="entry name" value="Longin-like_dom_sf"/>
</dbReference>
<dbReference type="InterPro" id="IPR001388">
    <property type="entry name" value="Synaptobrevin-like"/>
</dbReference>
<dbReference type="Proteomes" id="UP001214603">
    <property type="component" value="Chromosome 7"/>
</dbReference>
<evidence type="ECO:0000256" key="3">
    <source>
        <dbReference type="ARBA" id="ARBA00022692"/>
    </source>
</evidence>
<keyword evidence="6" id="KW-0472">Membrane</keyword>
<proteinExistence type="inferred from homology"/>
<dbReference type="PROSITE" id="PS50859">
    <property type="entry name" value="LONGIN"/>
    <property type="match status" value="1"/>
</dbReference>
<evidence type="ECO:0000256" key="8">
    <source>
        <dbReference type="ARBA" id="ARBA00046280"/>
    </source>
</evidence>
<evidence type="ECO:0000256" key="4">
    <source>
        <dbReference type="ARBA" id="ARBA00022927"/>
    </source>
</evidence>
<organism evidence="12 13">
    <name type="scientific">Malassezia obtusa</name>
    <dbReference type="NCBI Taxonomy" id="76774"/>
    <lineage>
        <taxon>Eukaryota</taxon>
        <taxon>Fungi</taxon>
        <taxon>Dikarya</taxon>
        <taxon>Basidiomycota</taxon>
        <taxon>Ustilaginomycotina</taxon>
        <taxon>Malasseziomycetes</taxon>
        <taxon>Malasseziales</taxon>
        <taxon>Malasseziaceae</taxon>
        <taxon>Malassezia</taxon>
    </lineage>
</organism>
<evidence type="ECO:0000256" key="6">
    <source>
        <dbReference type="ARBA" id="ARBA00023136"/>
    </source>
</evidence>
<evidence type="ECO:0000259" key="10">
    <source>
        <dbReference type="PROSITE" id="PS50859"/>
    </source>
</evidence>
<evidence type="ECO:0000259" key="11">
    <source>
        <dbReference type="PROSITE" id="PS50892"/>
    </source>
</evidence>
<protein>
    <recommendedName>
        <fullName evidence="7">Synaptobrevin homolog YKT6</fullName>
    </recommendedName>
</protein>
<dbReference type="SUPFAM" id="SSF58038">
    <property type="entry name" value="SNARE fusion complex"/>
    <property type="match status" value="1"/>
</dbReference>
<dbReference type="Gene3D" id="3.30.450.50">
    <property type="entry name" value="Longin domain"/>
    <property type="match status" value="1"/>
</dbReference>
<dbReference type="GO" id="GO:0005737">
    <property type="term" value="C:cytoplasm"/>
    <property type="evidence" value="ECO:0007669"/>
    <property type="project" value="UniProtKB-ARBA"/>
</dbReference>
<dbReference type="SMART" id="SM01270">
    <property type="entry name" value="Longin"/>
    <property type="match status" value="1"/>
</dbReference>
<dbReference type="GO" id="GO:0012505">
    <property type="term" value="C:endomembrane system"/>
    <property type="evidence" value="ECO:0007669"/>
    <property type="project" value="UniProtKB-SubCell"/>
</dbReference>
<dbReference type="InterPro" id="IPR010908">
    <property type="entry name" value="Longin_dom"/>
</dbReference>
<dbReference type="AlphaFoldDB" id="A0AAF0IXJ5"/>
<feature type="domain" description="Longin" evidence="10">
    <location>
        <begin position="3"/>
        <end position="88"/>
    </location>
</feature>
<dbReference type="SUPFAM" id="SSF64356">
    <property type="entry name" value="SNARE-like"/>
    <property type="match status" value="1"/>
</dbReference>
<keyword evidence="4" id="KW-0653">Protein transport</keyword>
<keyword evidence="3" id="KW-0812">Transmembrane</keyword>
<keyword evidence="5" id="KW-1133">Transmembrane helix</keyword>
<name>A0AAF0IXJ5_9BASI</name>
<sequence length="176" mass="19605">MIVLALVAQGPRRLVTSCDPEHTRFVSAAEAILEKIDPRAAQRLSYAFESWLFHYIAHDDGRVYLAVADAELGRRIPFAFLTKLEQEYTAADAHSDFQPRLDALRAHFNQDPDSDPIRRAQAELGSVKDVITQNVEQILSRGEQIELLMDRTDSAAHQSLACGGATRACSRSLRSV</sequence>
<dbReference type="PRINTS" id="PR00219">
    <property type="entry name" value="SYNAPTOBREVN"/>
</dbReference>
<gene>
    <name evidence="12" type="ORF">MOBT1_002864</name>
</gene>
<accession>A0AAF0IXJ5</accession>
<comment type="similarity">
    <text evidence="1">Belongs to the synaptobrevin family.</text>
</comment>
<dbReference type="GO" id="GO:0016192">
    <property type="term" value="P:vesicle-mediated transport"/>
    <property type="evidence" value="ECO:0007669"/>
    <property type="project" value="InterPro"/>
</dbReference>
<evidence type="ECO:0000313" key="13">
    <source>
        <dbReference type="Proteomes" id="UP001214603"/>
    </source>
</evidence>
<dbReference type="PANTHER" id="PTHR21136">
    <property type="entry name" value="SNARE PROTEINS"/>
    <property type="match status" value="1"/>
</dbReference>
<reference evidence="12" key="1">
    <citation type="submission" date="2023-03" db="EMBL/GenBank/DDBJ databases">
        <title>Mating type loci evolution in Malassezia.</title>
        <authorList>
            <person name="Coelho M.A."/>
        </authorList>
    </citation>
    <scope>NUCLEOTIDE SEQUENCE</scope>
    <source>
        <strain evidence="12">CBS 7876</strain>
    </source>
</reference>
<evidence type="ECO:0000256" key="7">
    <source>
        <dbReference type="ARBA" id="ARBA00026133"/>
    </source>
</evidence>
<evidence type="ECO:0000256" key="1">
    <source>
        <dbReference type="ARBA" id="ARBA00008025"/>
    </source>
</evidence>
<dbReference type="EMBL" id="CP119940">
    <property type="protein sequence ID" value="WFD04161.1"/>
    <property type="molecule type" value="Genomic_DNA"/>
</dbReference>
<evidence type="ECO:0000256" key="2">
    <source>
        <dbReference type="ARBA" id="ARBA00022448"/>
    </source>
</evidence>
<dbReference type="PANTHER" id="PTHR21136:SF168">
    <property type="entry name" value="VESICLE-ASSOCIATED MEMBRANE PROTEIN 9"/>
    <property type="match status" value="1"/>
</dbReference>
<dbReference type="PROSITE" id="PS50892">
    <property type="entry name" value="V_SNARE"/>
    <property type="match status" value="1"/>
</dbReference>